<name>A0AAN8P900_POLSC</name>
<feature type="domain" description="DUF4042" evidence="2">
    <location>
        <begin position="358"/>
        <end position="535"/>
    </location>
</feature>
<dbReference type="PANTHER" id="PTHR13366">
    <property type="entry name" value="MALARIA ANTIGEN-RELATED"/>
    <property type="match status" value="1"/>
</dbReference>
<dbReference type="InterPro" id="IPR052107">
    <property type="entry name" value="HEAT6"/>
</dbReference>
<dbReference type="AlphaFoldDB" id="A0AAN8P900"/>
<gene>
    <name evidence="3" type="ORF">RUM43_005297</name>
</gene>
<dbReference type="Gene3D" id="1.25.10.10">
    <property type="entry name" value="Leucine-rich Repeat Variant"/>
    <property type="match status" value="2"/>
</dbReference>
<evidence type="ECO:0000313" key="3">
    <source>
        <dbReference type="EMBL" id="KAK6625006.1"/>
    </source>
</evidence>
<evidence type="ECO:0000313" key="4">
    <source>
        <dbReference type="Proteomes" id="UP001372834"/>
    </source>
</evidence>
<dbReference type="Pfam" id="PF13251">
    <property type="entry name" value="DUF4042"/>
    <property type="match status" value="1"/>
</dbReference>
<reference evidence="3 4" key="1">
    <citation type="submission" date="2023-10" db="EMBL/GenBank/DDBJ databases">
        <title>Genomes of two closely related lineages of the louse Polyplax serrata with different host specificities.</title>
        <authorList>
            <person name="Martinu J."/>
            <person name="Tarabai H."/>
            <person name="Stefka J."/>
            <person name="Hypsa V."/>
        </authorList>
    </citation>
    <scope>NUCLEOTIDE SEQUENCE [LARGE SCALE GENOMIC DNA]</scope>
    <source>
        <strain evidence="3">HR10_N</strain>
    </source>
</reference>
<dbReference type="SUPFAM" id="SSF48371">
    <property type="entry name" value="ARM repeat"/>
    <property type="match status" value="1"/>
</dbReference>
<dbReference type="InterPro" id="IPR016024">
    <property type="entry name" value="ARM-type_fold"/>
</dbReference>
<comment type="caution">
    <text evidence="3">The sequence shown here is derived from an EMBL/GenBank/DDBJ whole genome shotgun (WGS) entry which is preliminary data.</text>
</comment>
<protein>
    <recommendedName>
        <fullName evidence="1">HEAT repeat-containing protein 6</fullName>
    </recommendedName>
</protein>
<sequence>MAEVVFANLSLFERMCNKIACLVYSRTEGDKDVLSQILDSLNFVDYNVFHIKNERGVLLINQCCYLIPPEEVSLVIKAVNLFTSLISKGWITVEGKTLSLAVSWGMQCLKHSNEVEVLKYLQALARGNGKKIEEQSSQILLEFERLSNKYSLTPGSEEIYLNYLRFIEAMTFLSVPKEEEALTSENICQYFRIFRDVLFREKNVDFHNDVIFCKFLITAMRGVGNLIQMSSEIITNHLGDILAVIKGYMLYGLLGYQNYTIQKLFPTSNTIPELLKSSNQFVKKLRGKYDKRSKKISLTSLNAVDKTDGSEIINDYIGFSENTNQTFDSPLVPFKTSDSDFSDSEHNQNTKVKFYEGKVRHCALILLGTVVQKTSPKVFIGYIPSFLPDGSQLQHMRTLITCLLEDPSPKCRSEVVRVLLMIISNSRQYFQQADGLSKSSFTAFSCTTSNIVKELHKSLLLTLQTEQSITTIKHILKCISDLIRCTPYHKIESGLLVQVAKNVKTFLKHKDINVQILALTVFGCIISIEPKVTEVSDIILMNKLEESNNSYLSRESAVKIDNVILDDFEVYEEDDSETVKDKPWLFELCLINLMEKTNSVNSSTNVALQVESLQVIGALVRNFFRESVISFPNDVIELLKHCLSKSEYSIRLYSGKLMETLFNSLQFGFCQEDESKKPSITLAMLIWESLLPGPVTALIQNQDEPMLRCTGCDCIANIGIQTQNGLTSSLPHNSLIFDQLTTDKQIMCVTLLFGCLRDESPAVRSSAARALAIFVLFPTLREDSLFFLDVIDATIASAKDEQTTVRTQASWLFGNLSEAIILNKEKTTEDDVLPKTIAELLKTGIDLAGNGPKTKPGAVRGIGNLLKAVDEEFLQKYKDLVVEGLDALIKNATTGTFMKARWNACYAIANLLQNPLIHSNNEWMTKIFNVMINLVQHYKNFKVRISAGFVLTVPPTRESFGDLYNTIWSSVLNALENSKNISDFNEYQHRDQLVDQICLVMCHLVSLIEPEDLDTLQDVLYFHLDNLTHFMGKFHERLVPEKSNVLLNATGKIHSLLDERGLTVEGRNLVRVLQNLFVSDNLNICVH</sequence>
<evidence type="ECO:0000259" key="2">
    <source>
        <dbReference type="Pfam" id="PF13251"/>
    </source>
</evidence>
<proteinExistence type="predicted"/>
<dbReference type="PANTHER" id="PTHR13366:SF0">
    <property type="entry name" value="HEAT REPEAT-CONTAINING PROTEIN 6"/>
    <property type="match status" value="1"/>
</dbReference>
<dbReference type="InterPro" id="IPR011989">
    <property type="entry name" value="ARM-like"/>
</dbReference>
<dbReference type="EMBL" id="JAWJWE010000037">
    <property type="protein sequence ID" value="KAK6625006.1"/>
    <property type="molecule type" value="Genomic_DNA"/>
</dbReference>
<evidence type="ECO:0000256" key="1">
    <source>
        <dbReference type="ARBA" id="ARBA00015263"/>
    </source>
</evidence>
<dbReference type="Proteomes" id="UP001372834">
    <property type="component" value="Unassembled WGS sequence"/>
</dbReference>
<dbReference type="InterPro" id="IPR025283">
    <property type="entry name" value="DUF4042"/>
</dbReference>
<organism evidence="3 4">
    <name type="scientific">Polyplax serrata</name>
    <name type="common">Common mouse louse</name>
    <dbReference type="NCBI Taxonomy" id="468196"/>
    <lineage>
        <taxon>Eukaryota</taxon>
        <taxon>Metazoa</taxon>
        <taxon>Ecdysozoa</taxon>
        <taxon>Arthropoda</taxon>
        <taxon>Hexapoda</taxon>
        <taxon>Insecta</taxon>
        <taxon>Pterygota</taxon>
        <taxon>Neoptera</taxon>
        <taxon>Paraneoptera</taxon>
        <taxon>Psocodea</taxon>
        <taxon>Troctomorpha</taxon>
        <taxon>Phthiraptera</taxon>
        <taxon>Anoplura</taxon>
        <taxon>Polyplacidae</taxon>
        <taxon>Polyplax</taxon>
    </lineage>
</organism>
<accession>A0AAN8P900</accession>